<dbReference type="Proteomes" id="UP000472272">
    <property type="component" value="Chromosome 7"/>
</dbReference>
<organism evidence="11 12">
    <name type="scientific">Podarcis muralis</name>
    <name type="common">Wall lizard</name>
    <name type="synonym">Lacerta muralis</name>
    <dbReference type="NCBI Taxonomy" id="64176"/>
    <lineage>
        <taxon>Eukaryota</taxon>
        <taxon>Metazoa</taxon>
        <taxon>Chordata</taxon>
        <taxon>Craniata</taxon>
        <taxon>Vertebrata</taxon>
        <taxon>Euteleostomi</taxon>
        <taxon>Lepidosauria</taxon>
        <taxon>Squamata</taxon>
        <taxon>Bifurcata</taxon>
        <taxon>Unidentata</taxon>
        <taxon>Episquamata</taxon>
        <taxon>Laterata</taxon>
        <taxon>Lacertibaenia</taxon>
        <taxon>Lacertidae</taxon>
        <taxon>Podarcis</taxon>
    </lineage>
</organism>
<keyword evidence="6 9" id="KW-0508">mRNA splicing</keyword>
<comment type="similarity">
    <text evidence="3 9">Belongs to the snRNP core protein family.</text>
</comment>
<evidence type="ECO:0000256" key="8">
    <source>
        <dbReference type="ARBA" id="ARBA00023274"/>
    </source>
</evidence>
<sequence>MSLLNKPKSEMTPEELQKREEEEFNTGPLSVLTHATRVPVKKNTRVLINCQNNKKLPGRVKAFDSSSSPCRPGRREAPTVLLGCVAHPISLRTTRGWSLHALCVAS</sequence>
<evidence type="ECO:0000256" key="10">
    <source>
        <dbReference type="SAM" id="MobiDB-lite"/>
    </source>
</evidence>
<feature type="compositionally biased region" description="Basic and acidic residues" evidence="10">
    <location>
        <begin position="7"/>
        <end position="21"/>
    </location>
</feature>
<proteinExistence type="inferred from homology"/>
<evidence type="ECO:0000256" key="6">
    <source>
        <dbReference type="ARBA" id="ARBA00023187"/>
    </source>
</evidence>
<dbReference type="GO" id="GO:0005829">
    <property type="term" value="C:cytosol"/>
    <property type="evidence" value="ECO:0007669"/>
    <property type="project" value="UniProtKB-SubCell"/>
</dbReference>
<dbReference type="InterPro" id="IPR027248">
    <property type="entry name" value="Sm_D2"/>
</dbReference>
<dbReference type="AlphaFoldDB" id="A0A670I998"/>
<dbReference type="PANTHER" id="PTHR12777">
    <property type="entry name" value="SMALL NUCLEAR RIBONUCLEOPROTEIN SM D2"/>
    <property type="match status" value="1"/>
</dbReference>
<reference evidence="11" key="3">
    <citation type="submission" date="2025-09" db="UniProtKB">
        <authorList>
            <consortium name="Ensembl"/>
        </authorList>
    </citation>
    <scope>IDENTIFICATION</scope>
</reference>
<evidence type="ECO:0000256" key="5">
    <source>
        <dbReference type="ARBA" id="ARBA00022664"/>
    </source>
</evidence>
<keyword evidence="12" id="KW-1185">Reference proteome</keyword>
<evidence type="ECO:0000256" key="3">
    <source>
        <dbReference type="ARBA" id="ARBA00008146"/>
    </source>
</evidence>
<dbReference type="GeneTree" id="ENSGT00390000017608"/>
<evidence type="ECO:0000313" key="11">
    <source>
        <dbReference type="Ensembl" id="ENSPMRP00000008400.1"/>
    </source>
</evidence>
<keyword evidence="4" id="KW-0963">Cytoplasm</keyword>
<evidence type="ECO:0000256" key="9">
    <source>
        <dbReference type="RuleBase" id="RU365051"/>
    </source>
</evidence>
<evidence type="ECO:0000256" key="2">
    <source>
        <dbReference type="ARBA" id="ARBA00004514"/>
    </source>
</evidence>
<reference evidence="11" key="2">
    <citation type="submission" date="2025-08" db="UniProtKB">
        <authorList>
            <consortium name="Ensembl"/>
        </authorList>
    </citation>
    <scope>IDENTIFICATION</scope>
</reference>
<protein>
    <recommendedName>
        <fullName evidence="9">Small nuclear ribonucleoprotein Sm D2</fullName>
        <shortName evidence="9">Sm-D2</shortName>
    </recommendedName>
    <alternativeName>
        <fullName evidence="9">snRNP core protein D2</fullName>
    </alternativeName>
</protein>
<dbReference type="GO" id="GO:0006397">
    <property type="term" value="P:mRNA processing"/>
    <property type="evidence" value="ECO:0007669"/>
    <property type="project" value="UniProtKB-KW"/>
</dbReference>
<keyword evidence="7 9" id="KW-0539">Nucleus</keyword>
<evidence type="ECO:0000256" key="4">
    <source>
        <dbReference type="ARBA" id="ARBA00022490"/>
    </source>
</evidence>
<keyword evidence="5 9" id="KW-0507">mRNA processing</keyword>
<dbReference type="Gene3D" id="2.30.30.100">
    <property type="match status" value="1"/>
</dbReference>
<accession>A0A670I998</accession>
<name>A0A670I998_PODMU</name>
<evidence type="ECO:0000256" key="7">
    <source>
        <dbReference type="ARBA" id="ARBA00023242"/>
    </source>
</evidence>
<evidence type="ECO:0000313" key="12">
    <source>
        <dbReference type="Proteomes" id="UP000472272"/>
    </source>
</evidence>
<dbReference type="GO" id="GO:0008380">
    <property type="term" value="P:RNA splicing"/>
    <property type="evidence" value="ECO:0007669"/>
    <property type="project" value="UniProtKB-KW"/>
</dbReference>
<reference evidence="11 12" key="1">
    <citation type="journal article" date="2019" name="Proc. Natl. Acad. Sci. U.S.A.">
        <title>Regulatory changes in pterin and carotenoid genes underlie balanced color polymorphisms in the wall lizard.</title>
        <authorList>
            <person name="Andrade P."/>
            <person name="Pinho C."/>
            <person name="Perez I de Lanuza G."/>
            <person name="Afonso S."/>
            <person name="Brejcha J."/>
            <person name="Rubin C.J."/>
            <person name="Wallerman O."/>
            <person name="Pereira P."/>
            <person name="Sabatino S.J."/>
            <person name="Bellati A."/>
            <person name="Pellitteri-Rosa D."/>
            <person name="Bosakova Z."/>
            <person name="Bunikis I."/>
            <person name="Carretero M.A."/>
            <person name="Feiner N."/>
            <person name="Marsik P."/>
            <person name="Pauperio F."/>
            <person name="Salvi D."/>
            <person name="Soler L."/>
            <person name="While G.M."/>
            <person name="Uller T."/>
            <person name="Font E."/>
            <person name="Andersson L."/>
            <person name="Carneiro M."/>
        </authorList>
    </citation>
    <scope>NUCLEOTIDE SEQUENCE</scope>
</reference>
<dbReference type="GO" id="GO:0030532">
    <property type="term" value="C:small nuclear ribonucleoprotein complex"/>
    <property type="evidence" value="ECO:0007669"/>
    <property type="project" value="InterPro"/>
</dbReference>
<comment type="subcellular location">
    <subcellularLocation>
        <location evidence="2">Cytoplasm</location>
        <location evidence="2">Cytosol</location>
    </subcellularLocation>
    <subcellularLocation>
        <location evidence="1 9">Nucleus</location>
    </subcellularLocation>
</comment>
<dbReference type="Ensembl" id="ENSPMRT00000008979.1">
    <property type="protein sequence ID" value="ENSPMRP00000008400.1"/>
    <property type="gene ID" value="ENSPMRG00000005672.1"/>
</dbReference>
<keyword evidence="8 9" id="KW-0687">Ribonucleoprotein</keyword>
<feature type="region of interest" description="Disordered" evidence="10">
    <location>
        <begin position="1"/>
        <end position="28"/>
    </location>
</feature>
<evidence type="ECO:0000256" key="1">
    <source>
        <dbReference type="ARBA" id="ARBA00004123"/>
    </source>
</evidence>